<dbReference type="Proteomes" id="UP000290244">
    <property type="component" value="Chromosome"/>
</dbReference>
<reference evidence="2 3" key="1">
    <citation type="submission" date="2018-12" db="EMBL/GenBank/DDBJ databases">
        <title>Complete genome of Litorilituus sediminis.</title>
        <authorList>
            <person name="Liu A."/>
            <person name="Rong J."/>
        </authorList>
    </citation>
    <scope>NUCLEOTIDE SEQUENCE [LARGE SCALE GENOMIC DNA]</scope>
    <source>
        <strain evidence="2 3">JCM 17549</strain>
    </source>
</reference>
<dbReference type="OrthoDB" id="5772660at2"/>
<name>A0A4P6PBM4_9GAMM</name>
<evidence type="ECO:0000256" key="1">
    <source>
        <dbReference type="SAM" id="SignalP"/>
    </source>
</evidence>
<dbReference type="RefSeq" id="WP_130603706.1">
    <property type="nucleotide sequence ID" value="NZ_CP034759.1"/>
</dbReference>
<evidence type="ECO:0000313" key="2">
    <source>
        <dbReference type="EMBL" id="QBG37037.1"/>
    </source>
</evidence>
<dbReference type="Pfam" id="PF11456">
    <property type="entry name" value="DUF3019"/>
    <property type="match status" value="1"/>
</dbReference>
<gene>
    <name evidence="2" type="ORF">EMK97_15550</name>
</gene>
<protein>
    <submittedName>
        <fullName evidence="2">DUF3019 domain-containing protein</fullName>
    </submittedName>
</protein>
<keyword evidence="1" id="KW-0732">Signal</keyword>
<feature type="chain" id="PRO_5020843075" evidence="1">
    <location>
        <begin position="27"/>
        <end position="160"/>
    </location>
</feature>
<keyword evidence="3" id="KW-1185">Reference proteome</keyword>
<evidence type="ECO:0000313" key="3">
    <source>
        <dbReference type="Proteomes" id="UP000290244"/>
    </source>
</evidence>
<feature type="signal peptide" evidence="1">
    <location>
        <begin position="1"/>
        <end position="26"/>
    </location>
</feature>
<proteinExistence type="predicted"/>
<sequence length="160" mass="18180">MYSSAGKGFALLIPIFAYLSHSTVWANSQVQTDNMPLAAALAQVSKDKQAKLNDVSKVNFVAQPAQCVTLRQGRDCFASIQLTWQSENSQSICLYQQGKEQALKCWQGLTRAQYALEFESNESVIYQLRTPTNSQVIAETDITVSWLHKRTSRKRRWRLF</sequence>
<accession>A0A4P6PBM4</accession>
<dbReference type="EMBL" id="CP034759">
    <property type="protein sequence ID" value="QBG37037.1"/>
    <property type="molecule type" value="Genomic_DNA"/>
</dbReference>
<dbReference type="InterPro" id="IPR021559">
    <property type="entry name" value="DUF3019"/>
</dbReference>
<organism evidence="2 3">
    <name type="scientific">Litorilituus sediminis</name>
    <dbReference type="NCBI Taxonomy" id="718192"/>
    <lineage>
        <taxon>Bacteria</taxon>
        <taxon>Pseudomonadati</taxon>
        <taxon>Pseudomonadota</taxon>
        <taxon>Gammaproteobacteria</taxon>
        <taxon>Alteromonadales</taxon>
        <taxon>Colwelliaceae</taxon>
        <taxon>Litorilituus</taxon>
    </lineage>
</organism>
<dbReference type="KEGG" id="lsd:EMK97_15550"/>
<dbReference type="AlphaFoldDB" id="A0A4P6PBM4"/>